<evidence type="ECO:0000313" key="6">
    <source>
        <dbReference type="Proteomes" id="UP000657918"/>
    </source>
</evidence>
<keyword evidence="2" id="KW-0810">Translation regulation</keyword>
<keyword evidence="3" id="KW-0694">RNA-binding</keyword>
<evidence type="ECO:0000256" key="2">
    <source>
        <dbReference type="ARBA" id="ARBA00022845"/>
    </source>
</evidence>
<keyword evidence="1" id="KW-0677">Repeat</keyword>
<feature type="repeat" description="Pumilio" evidence="4">
    <location>
        <begin position="183"/>
        <end position="224"/>
    </location>
</feature>
<comment type="caution">
    <text evidence="5">The sequence shown here is derived from an EMBL/GenBank/DDBJ whole genome shotgun (WGS) entry which is preliminary data.</text>
</comment>
<evidence type="ECO:0000256" key="3">
    <source>
        <dbReference type="ARBA" id="ARBA00022884"/>
    </source>
</evidence>
<accession>A0A835JKR6</accession>
<dbReference type="SUPFAM" id="SSF48371">
    <property type="entry name" value="ARM repeat"/>
    <property type="match status" value="1"/>
</dbReference>
<dbReference type="InterPro" id="IPR011989">
    <property type="entry name" value="ARM-like"/>
</dbReference>
<organism evidence="5 6">
    <name type="scientific">Salix dunnii</name>
    <dbReference type="NCBI Taxonomy" id="1413687"/>
    <lineage>
        <taxon>Eukaryota</taxon>
        <taxon>Viridiplantae</taxon>
        <taxon>Streptophyta</taxon>
        <taxon>Embryophyta</taxon>
        <taxon>Tracheophyta</taxon>
        <taxon>Spermatophyta</taxon>
        <taxon>Magnoliopsida</taxon>
        <taxon>eudicotyledons</taxon>
        <taxon>Gunneridae</taxon>
        <taxon>Pentapetalae</taxon>
        <taxon>rosids</taxon>
        <taxon>fabids</taxon>
        <taxon>Malpighiales</taxon>
        <taxon>Salicaceae</taxon>
        <taxon>Saliceae</taxon>
        <taxon>Salix</taxon>
    </lineage>
</organism>
<dbReference type="EMBL" id="JADGMS010000011">
    <property type="protein sequence ID" value="KAF9673022.1"/>
    <property type="molecule type" value="Genomic_DNA"/>
</dbReference>
<name>A0A835JKR6_9ROSI</name>
<evidence type="ECO:0000256" key="1">
    <source>
        <dbReference type="ARBA" id="ARBA00022737"/>
    </source>
</evidence>
<sequence>MVLKARTQCILLLQAFPPKTLCNHLRNKDEWAPALLGRVHEFSSSSIPNVSSKYLGSNSLGNGGDLQGSVLRTGAGSFVLNLSSLSGSVLEEGISRAGSNLRGIDCSTMGSYVASECFNRMSSEDDRLLNEAAIAGCLGLAIDHEGSMPLIRGYCASISFQKGGSHIAEKCMDTDRKSWVNEDFQSNTNTLLHVAKDVFGNYMIQKALKVTTQSGSPFCQKFMPRLQLHFSFLQSGCGRNVYSLITDVSNVKSEESFKFIPVDVSNVKSEESSLFHIALD</sequence>
<evidence type="ECO:0008006" key="7">
    <source>
        <dbReference type="Google" id="ProtNLM"/>
    </source>
</evidence>
<dbReference type="AlphaFoldDB" id="A0A835JKR6"/>
<gene>
    <name evidence="5" type="ORF">SADUNF_Sadunf11G0105100</name>
</gene>
<dbReference type="Proteomes" id="UP000657918">
    <property type="component" value="Chromosome 11"/>
</dbReference>
<proteinExistence type="predicted"/>
<reference evidence="5 6" key="1">
    <citation type="submission" date="2020-10" db="EMBL/GenBank/DDBJ databases">
        <title>Plant Genome Project.</title>
        <authorList>
            <person name="Zhang R.-G."/>
        </authorList>
    </citation>
    <scope>NUCLEOTIDE SEQUENCE [LARGE SCALE GENOMIC DNA]</scope>
    <source>
        <strain evidence="5">FAFU-HL-1</strain>
        <tissue evidence="5">Leaf</tissue>
    </source>
</reference>
<dbReference type="Gene3D" id="1.25.10.10">
    <property type="entry name" value="Leucine-rich Repeat Variant"/>
    <property type="match status" value="1"/>
</dbReference>
<dbReference type="InterPro" id="IPR016024">
    <property type="entry name" value="ARM-type_fold"/>
</dbReference>
<evidence type="ECO:0000313" key="5">
    <source>
        <dbReference type="EMBL" id="KAF9673022.1"/>
    </source>
</evidence>
<protein>
    <recommendedName>
        <fullName evidence="7">PUM-HD domain-containing protein</fullName>
    </recommendedName>
</protein>
<dbReference type="GO" id="GO:0006417">
    <property type="term" value="P:regulation of translation"/>
    <property type="evidence" value="ECO:0007669"/>
    <property type="project" value="UniProtKB-KW"/>
</dbReference>
<dbReference type="InterPro" id="IPR001313">
    <property type="entry name" value="Pumilio_RNA-bd_rpt"/>
</dbReference>
<keyword evidence="6" id="KW-1185">Reference proteome</keyword>
<dbReference type="PROSITE" id="PS50302">
    <property type="entry name" value="PUM"/>
    <property type="match status" value="1"/>
</dbReference>
<dbReference type="OrthoDB" id="668540at2759"/>
<dbReference type="GO" id="GO:0003723">
    <property type="term" value="F:RNA binding"/>
    <property type="evidence" value="ECO:0007669"/>
    <property type="project" value="UniProtKB-KW"/>
</dbReference>
<evidence type="ECO:0000256" key="4">
    <source>
        <dbReference type="PROSITE-ProRule" id="PRU00317"/>
    </source>
</evidence>